<accession>A0AAJ1THV9</accession>
<reference evidence="1 2" key="1">
    <citation type="submission" date="2023-07" db="EMBL/GenBank/DDBJ databases">
        <title>Genomic Encyclopedia of Type Strains, Phase IV (KMG-IV): sequencing the most valuable type-strain genomes for metagenomic binning, comparative biology and taxonomic classification.</title>
        <authorList>
            <person name="Goeker M."/>
        </authorList>
    </citation>
    <scope>NUCLEOTIDE SEQUENCE [LARGE SCALE GENOMIC DNA]</scope>
    <source>
        <strain evidence="1 2">DSM 46876</strain>
    </source>
</reference>
<name>A0AAJ1THV9_9BACL</name>
<organism evidence="1 2">
    <name type="scientific">Croceifilum oryzae</name>
    <dbReference type="NCBI Taxonomy" id="1553429"/>
    <lineage>
        <taxon>Bacteria</taxon>
        <taxon>Bacillati</taxon>
        <taxon>Bacillota</taxon>
        <taxon>Bacilli</taxon>
        <taxon>Bacillales</taxon>
        <taxon>Thermoactinomycetaceae</taxon>
        <taxon>Croceifilum</taxon>
    </lineage>
</organism>
<keyword evidence="2" id="KW-1185">Reference proteome</keyword>
<gene>
    <name evidence="1" type="ORF">J2Z48_002988</name>
</gene>
<comment type="caution">
    <text evidence="1">The sequence shown here is derived from an EMBL/GenBank/DDBJ whole genome shotgun (WGS) entry which is preliminary data.</text>
</comment>
<dbReference type="AlphaFoldDB" id="A0AAJ1THV9"/>
<evidence type="ECO:0000313" key="1">
    <source>
        <dbReference type="EMBL" id="MDQ0418784.1"/>
    </source>
</evidence>
<sequence length="126" mass="14140">MSKFVETIQPTVVCVDGGSAWIGAKSPNTPCPVIIDYSDIDADETEDTKEEEILINGSTFYIDVEFKTSTCFAMIFISRRDGTCSQEYDLICQCEGEKLVYVSPNCLEHPLPEPILERAYQMVHAF</sequence>
<dbReference type="RefSeq" id="WP_307254721.1">
    <property type="nucleotide sequence ID" value="NZ_JAUSUV010000017.1"/>
</dbReference>
<proteinExistence type="predicted"/>
<dbReference type="EMBL" id="JAUSUV010000017">
    <property type="protein sequence ID" value="MDQ0418784.1"/>
    <property type="molecule type" value="Genomic_DNA"/>
</dbReference>
<protein>
    <submittedName>
        <fullName evidence="1">Uncharacterized protein</fullName>
    </submittedName>
</protein>
<evidence type="ECO:0000313" key="2">
    <source>
        <dbReference type="Proteomes" id="UP001238450"/>
    </source>
</evidence>
<dbReference type="Proteomes" id="UP001238450">
    <property type="component" value="Unassembled WGS sequence"/>
</dbReference>